<gene>
    <name evidence="2" type="ORF">AFUS01_LOCUS4915</name>
</gene>
<evidence type="ECO:0000313" key="2">
    <source>
        <dbReference type="EMBL" id="CAG7709933.1"/>
    </source>
</evidence>
<name>A0A8J2J9I8_9HEXA</name>
<feature type="compositionally biased region" description="Basic residues" evidence="1">
    <location>
        <begin position="78"/>
        <end position="88"/>
    </location>
</feature>
<dbReference type="AlphaFoldDB" id="A0A8J2J9I8"/>
<evidence type="ECO:0000313" key="3">
    <source>
        <dbReference type="Proteomes" id="UP000708208"/>
    </source>
</evidence>
<feature type="region of interest" description="Disordered" evidence="1">
    <location>
        <begin position="66"/>
        <end position="88"/>
    </location>
</feature>
<keyword evidence="3" id="KW-1185">Reference proteome</keyword>
<protein>
    <submittedName>
        <fullName evidence="2">Uncharacterized protein</fullName>
    </submittedName>
</protein>
<comment type="caution">
    <text evidence="2">The sequence shown here is derived from an EMBL/GenBank/DDBJ whole genome shotgun (WGS) entry which is preliminary data.</text>
</comment>
<dbReference type="EMBL" id="CAJVCH010031014">
    <property type="protein sequence ID" value="CAG7709933.1"/>
    <property type="molecule type" value="Genomic_DNA"/>
</dbReference>
<sequence length="88" mass="9944">MSKRYGCSTNFEKYLNSGVKQKSEKEGTITNYRQTESMRFCEDPEGISTTMSRMKLAVILTNAEPTKKSFGTTGHSTKNCRLRHGSLQ</sequence>
<proteinExistence type="predicted"/>
<reference evidence="2" key="1">
    <citation type="submission" date="2021-06" db="EMBL/GenBank/DDBJ databases">
        <authorList>
            <person name="Hodson N. C."/>
            <person name="Mongue J. A."/>
            <person name="Jaron S. K."/>
        </authorList>
    </citation>
    <scope>NUCLEOTIDE SEQUENCE</scope>
</reference>
<dbReference type="Proteomes" id="UP000708208">
    <property type="component" value="Unassembled WGS sequence"/>
</dbReference>
<evidence type="ECO:0000256" key="1">
    <source>
        <dbReference type="SAM" id="MobiDB-lite"/>
    </source>
</evidence>
<organism evidence="2 3">
    <name type="scientific">Allacma fusca</name>
    <dbReference type="NCBI Taxonomy" id="39272"/>
    <lineage>
        <taxon>Eukaryota</taxon>
        <taxon>Metazoa</taxon>
        <taxon>Ecdysozoa</taxon>
        <taxon>Arthropoda</taxon>
        <taxon>Hexapoda</taxon>
        <taxon>Collembola</taxon>
        <taxon>Symphypleona</taxon>
        <taxon>Sminthuridae</taxon>
        <taxon>Allacma</taxon>
    </lineage>
</organism>
<accession>A0A8J2J9I8</accession>